<organism evidence="2 3">
    <name type="scientific">Burkholderia aenigmatica</name>
    <dbReference type="NCBI Taxonomy" id="2015348"/>
    <lineage>
        <taxon>Bacteria</taxon>
        <taxon>Pseudomonadati</taxon>
        <taxon>Pseudomonadota</taxon>
        <taxon>Betaproteobacteria</taxon>
        <taxon>Burkholderiales</taxon>
        <taxon>Burkholderiaceae</taxon>
        <taxon>Burkholderia</taxon>
        <taxon>Burkholderia cepacia complex</taxon>
    </lineage>
</organism>
<name>A0A228HSA7_9BURK</name>
<proteinExistence type="predicted"/>
<evidence type="ECO:0000313" key="2">
    <source>
        <dbReference type="EMBL" id="OXI32792.1"/>
    </source>
</evidence>
<accession>A0A228HSA7</accession>
<dbReference type="RefSeq" id="WP_089454580.1">
    <property type="nucleotide sequence ID" value="NZ_NKFA01000039.1"/>
</dbReference>
<dbReference type="AlphaFoldDB" id="A0A228HSA7"/>
<protein>
    <recommendedName>
        <fullName evidence="1">DUF4123 domain-containing protein</fullName>
    </recommendedName>
</protein>
<feature type="domain" description="DUF4123" evidence="1">
    <location>
        <begin position="48"/>
        <end position="142"/>
    </location>
</feature>
<reference evidence="2 3" key="2">
    <citation type="submission" date="2017-08" db="EMBL/GenBank/DDBJ databases">
        <title>WGS of novel Burkholderia cepaca complex species.</title>
        <authorList>
            <person name="Lipuma J."/>
            <person name="Spilker T."/>
        </authorList>
    </citation>
    <scope>NUCLEOTIDE SEQUENCE [LARGE SCALE GENOMIC DNA]</scope>
    <source>
        <strain evidence="2 3">AU17325</strain>
    </source>
</reference>
<dbReference type="OrthoDB" id="6660528at2"/>
<gene>
    <name evidence="2" type="ORF">CFB84_40620</name>
</gene>
<sequence>MSSPAMQIAVDQTGPLTSGYLLVEPATLDYAPDLAALDMRPCTPRVLAHREELMPRLIDLGSLDPDVRQTVTRYWHEEIDAERPPVACAWIRSAVEIDAVAAHIARYLVGPDAGGEPVFWRHYDPRVFALALAIFSPDQQQALLGPIQAWQFAWAGHIWHVDGPGVEADPAGQSLGWPRVDQWPRINRSEIVDRIRRRFSGFSVWQAARFPSMADSFLNAAAANGHHSATDELVDAAWQQLSHELASE</sequence>
<dbReference type="InterPro" id="IPR025391">
    <property type="entry name" value="DUF4123"/>
</dbReference>
<dbReference type="Proteomes" id="UP000214600">
    <property type="component" value="Unassembled WGS sequence"/>
</dbReference>
<dbReference type="EMBL" id="NKFA01000039">
    <property type="protein sequence ID" value="OXI32792.1"/>
    <property type="molecule type" value="Genomic_DNA"/>
</dbReference>
<comment type="caution">
    <text evidence="2">The sequence shown here is derived from an EMBL/GenBank/DDBJ whole genome shotgun (WGS) entry which is preliminary data.</text>
</comment>
<dbReference type="Pfam" id="PF13503">
    <property type="entry name" value="DUF4123"/>
    <property type="match status" value="1"/>
</dbReference>
<evidence type="ECO:0000259" key="1">
    <source>
        <dbReference type="Pfam" id="PF13503"/>
    </source>
</evidence>
<evidence type="ECO:0000313" key="3">
    <source>
        <dbReference type="Proteomes" id="UP000214600"/>
    </source>
</evidence>
<reference evidence="3" key="1">
    <citation type="submission" date="2017-06" db="EMBL/GenBank/DDBJ databases">
        <authorList>
            <person name="LiPuma J."/>
            <person name="Spilker T."/>
        </authorList>
    </citation>
    <scope>NUCLEOTIDE SEQUENCE [LARGE SCALE GENOMIC DNA]</scope>
    <source>
        <strain evidence="3">AU17325</strain>
    </source>
</reference>